<reference evidence="1 2" key="1">
    <citation type="submission" date="2016-02" db="EMBL/GenBank/DDBJ databases">
        <title>Genome sequence of Clostridium tepidiprofundi DSM 19306.</title>
        <authorList>
            <person name="Poehlein A."/>
            <person name="Daniel R."/>
        </authorList>
    </citation>
    <scope>NUCLEOTIDE SEQUENCE [LARGE SCALE GENOMIC DNA]</scope>
    <source>
        <strain evidence="1 2">DSM 19306</strain>
    </source>
</reference>
<organism evidence="1 2">
    <name type="scientific">Clostridium tepidiprofundi DSM 19306</name>
    <dbReference type="NCBI Taxonomy" id="1121338"/>
    <lineage>
        <taxon>Bacteria</taxon>
        <taxon>Bacillati</taxon>
        <taxon>Bacillota</taxon>
        <taxon>Clostridia</taxon>
        <taxon>Eubacteriales</taxon>
        <taxon>Clostridiaceae</taxon>
        <taxon>Clostridium</taxon>
    </lineage>
</organism>
<dbReference type="Proteomes" id="UP000075531">
    <property type="component" value="Unassembled WGS sequence"/>
</dbReference>
<protein>
    <submittedName>
        <fullName evidence="1">Uncharacterized protein</fullName>
    </submittedName>
</protein>
<gene>
    <name evidence="1" type="ORF">CLTEP_12830</name>
</gene>
<keyword evidence="2" id="KW-1185">Reference proteome</keyword>
<sequence length="37" mass="4566">MVKELLKQNPTVIRILSTKEYKQFIIQKEIDDKYIWI</sequence>
<dbReference type="STRING" id="1121338.CLTEP_12830"/>
<proteinExistence type="predicted"/>
<dbReference type="AlphaFoldDB" id="A0A151B4I5"/>
<accession>A0A151B4I5</accession>
<evidence type="ECO:0000313" key="1">
    <source>
        <dbReference type="EMBL" id="KYH34818.1"/>
    </source>
</evidence>
<evidence type="ECO:0000313" key="2">
    <source>
        <dbReference type="Proteomes" id="UP000075531"/>
    </source>
</evidence>
<comment type="caution">
    <text evidence="1">The sequence shown here is derived from an EMBL/GenBank/DDBJ whole genome shotgun (WGS) entry which is preliminary data.</text>
</comment>
<name>A0A151B4I5_9CLOT</name>
<dbReference type="EMBL" id="LTBA01000010">
    <property type="protein sequence ID" value="KYH34818.1"/>
    <property type="molecule type" value="Genomic_DNA"/>
</dbReference>